<evidence type="ECO:0000313" key="4">
    <source>
        <dbReference type="Proteomes" id="UP000298061"/>
    </source>
</evidence>
<accession>A0A4Z0AAC8</accession>
<evidence type="ECO:0000256" key="1">
    <source>
        <dbReference type="SAM" id="Coils"/>
    </source>
</evidence>
<keyword evidence="1" id="KW-0175">Coiled coil</keyword>
<dbReference type="AlphaFoldDB" id="A0A4Z0AAC8"/>
<sequence length="214" mass="24098">MPPESLRKSVSDIITLMLGEHIPEANEPSDSEDDDIHGMTTDDLKNSTSCQKIMAAYELKLQQAERLALEANESFVQALTVQTGFLELALERKTRRLRALHDKMIKDGGFRVRLEKRNGVLNARLKNNVHLIVQKAEEKEARAEADELVELADRHNQECNNRLRVAKAKLTLVDQLAKANGGLKRERSDGFGLPRKIKVRRVKVASAKAKRGQL</sequence>
<comment type="caution">
    <text evidence="3">The sequence shown here is derived from an EMBL/GenBank/DDBJ whole genome shotgun (WGS) entry which is preliminary data.</text>
</comment>
<dbReference type="Proteomes" id="UP000298061">
    <property type="component" value="Unassembled WGS sequence"/>
</dbReference>
<evidence type="ECO:0000256" key="2">
    <source>
        <dbReference type="SAM" id="MobiDB-lite"/>
    </source>
</evidence>
<protein>
    <submittedName>
        <fullName evidence="3">Uncharacterized protein</fullName>
    </submittedName>
</protein>
<keyword evidence="4" id="KW-1185">Reference proteome</keyword>
<feature type="region of interest" description="Disordered" evidence="2">
    <location>
        <begin position="21"/>
        <end position="43"/>
    </location>
</feature>
<proteinExistence type="predicted"/>
<gene>
    <name evidence="3" type="ORF">EWM64_g335</name>
</gene>
<feature type="coiled-coil region" evidence="1">
    <location>
        <begin position="122"/>
        <end position="158"/>
    </location>
</feature>
<dbReference type="EMBL" id="SFCI01000015">
    <property type="protein sequence ID" value="TFY83685.1"/>
    <property type="molecule type" value="Genomic_DNA"/>
</dbReference>
<reference evidence="3 4" key="1">
    <citation type="submission" date="2019-02" db="EMBL/GenBank/DDBJ databases">
        <title>Genome sequencing of the rare red list fungi Hericium alpestre (H. flagellum).</title>
        <authorList>
            <person name="Buettner E."/>
            <person name="Kellner H."/>
        </authorList>
    </citation>
    <scope>NUCLEOTIDE SEQUENCE [LARGE SCALE GENOMIC DNA]</scope>
    <source>
        <strain evidence="3 4">DSM 108284</strain>
    </source>
</reference>
<evidence type="ECO:0000313" key="3">
    <source>
        <dbReference type="EMBL" id="TFY83685.1"/>
    </source>
</evidence>
<name>A0A4Z0AAC8_9AGAM</name>
<organism evidence="3 4">
    <name type="scientific">Hericium alpestre</name>
    <dbReference type="NCBI Taxonomy" id="135208"/>
    <lineage>
        <taxon>Eukaryota</taxon>
        <taxon>Fungi</taxon>
        <taxon>Dikarya</taxon>
        <taxon>Basidiomycota</taxon>
        <taxon>Agaricomycotina</taxon>
        <taxon>Agaricomycetes</taxon>
        <taxon>Russulales</taxon>
        <taxon>Hericiaceae</taxon>
        <taxon>Hericium</taxon>
    </lineage>
</organism>